<dbReference type="AlphaFoldDB" id="A0A7D9ELF0"/>
<proteinExistence type="predicted"/>
<gene>
    <name evidence="1" type="ORF">PACLA_8A055627</name>
</gene>
<dbReference type="Proteomes" id="UP001152795">
    <property type="component" value="Unassembled WGS sequence"/>
</dbReference>
<keyword evidence="2" id="KW-1185">Reference proteome</keyword>
<evidence type="ECO:0000313" key="1">
    <source>
        <dbReference type="EMBL" id="CAB4011909.1"/>
    </source>
</evidence>
<accession>A0A7D9ELF0</accession>
<comment type="caution">
    <text evidence="1">The sequence shown here is derived from an EMBL/GenBank/DDBJ whole genome shotgun (WGS) entry which is preliminary data.</text>
</comment>
<dbReference type="EMBL" id="CACRXK020007310">
    <property type="protein sequence ID" value="CAB4011909.1"/>
    <property type="molecule type" value="Genomic_DNA"/>
</dbReference>
<feature type="non-terminal residue" evidence="1">
    <location>
        <position position="1"/>
    </location>
</feature>
<name>A0A7D9ELF0_PARCT</name>
<reference evidence="1" key="1">
    <citation type="submission" date="2020-04" db="EMBL/GenBank/DDBJ databases">
        <authorList>
            <person name="Alioto T."/>
            <person name="Alioto T."/>
            <person name="Gomez Garrido J."/>
        </authorList>
    </citation>
    <scope>NUCLEOTIDE SEQUENCE</scope>
    <source>
        <strain evidence="1">A484AB</strain>
    </source>
</reference>
<organism evidence="1 2">
    <name type="scientific">Paramuricea clavata</name>
    <name type="common">Red gorgonian</name>
    <name type="synonym">Violescent sea-whip</name>
    <dbReference type="NCBI Taxonomy" id="317549"/>
    <lineage>
        <taxon>Eukaryota</taxon>
        <taxon>Metazoa</taxon>
        <taxon>Cnidaria</taxon>
        <taxon>Anthozoa</taxon>
        <taxon>Octocorallia</taxon>
        <taxon>Malacalcyonacea</taxon>
        <taxon>Plexauridae</taxon>
        <taxon>Paramuricea</taxon>
    </lineage>
</organism>
<protein>
    <submittedName>
        <fullName evidence="1">Uncharacterized protein</fullName>
    </submittedName>
</protein>
<evidence type="ECO:0000313" key="2">
    <source>
        <dbReference type="Proteomes" id="UP001152795"/>
    </source>
</evidence>
<sequence>RFQEILPKSELSVKTIRLSENWFVHDFSDFSDPERKLSYAREMFHSNSDEEIYGRYVVVSICAI</sequence>